<gene>
    <name evidence="4" type="primary">dacB</name>
    <name evidence="4" type="ORF">MKQ68_14570</name>
</gene>
<keyword evidence="2 4" id="KW-0378">Hydrolase</keyword>
<dbReference type="EMBL" id="CP107006">
    <property type="protein sequence ID" value="UYQ91314.1"/>
    <property type="molecule type" value="Genomic_DNA"/>
</dbReference>
<dbReference type="InterPro" id="IPR012338">
    <property type="entry name" value="Beta-lactam/transpept-like"/>
</dbReference>
<keyword evidence="3" id="KW-0732">Signal</keyword>
<dbReference type="Gene3D" id="3.50.80.20">
    <property type="entry name" value="D-Ala-D-Ala carboxypeptidase C, peptidase S13"/>
    <property type="match status" value="1"/>
</dbReference>
<dbReference type="PRINTS" id="PR00922">
    <property type="entry name" value="DADACBPTASE3"/>
</dbReference>
<dbReference type="InterPro" id="IPR000667">
    <property type="entry name" value="Peptidase_S13"/>
</dbReference>
<keyword evidence="4" id="KW-0121">Carboxypeptidase</keyword>
<keyword evidence="4" id="KW-0645">Protease</keyword>
<keyword evidence="5" id="KW-1185">Reference proteome</keyword>
<dbReference type="RefSeq" id="WP_264279765.1">
    <property type="nucleotide sequence ID" value="NZ_CP107006.1"/>
</dbReference>
<evidence type="ECO:0000256" key="2">
    <source>
        <dbReference type="ARBA" id="ARBA00022801"/>
    </source>
</evidence>
<feature type="chain" id="PRO_5046054554" evidence="3">
    <location>
        <begin position="20"/>
        <end position="467"/>
    </location>
</feature>
<evidence type="ECO:0000313" key="4">
    <source>
        <dbReference type="EMBL" id="UYQ91314.1"/>
    </source>
</evidence>
<reference evidence="4" key="1">
    <citation type="submission" date="2022-10" db="EMBL/GenBank/DDBJ databases">
        <title>Chitinophaga sp. nov., isolated from soil.</title>
        <authorList>
            <person name="Jeon C.O."/>
        </authorList>
    </citation>
    <scope>NUCLEOTIDE SEQUENCE</scope>
    <source>
        <strain evidence="4">R8</strain>
    </source>
</reference>
<dbReference type="PANTHER" id="PTHR30023">
    <property type="entry name" value="D-ALANYL-D-ALANINE CARBOXYPEPTIDASE"/>
    <property type="match status" value="1"/>
</dbReference>
<sequence>MRTYLMLLAGCMALQAAVAQSPEVKVKAALSELVRDPQMTYASYSFYLLDGQTGQKVWSVNENMGLAPASCLKVLTAAAALHTLGSSYQYKTQLAYEGKIDAQGTLQGNLVIKGAGDPSLGSNRYQASTETVVLQSWLAAIKKAGIKQINGQVIGDDSIFDTQSLPDGWIWQDMGNYYGAGPSGLSWRENQFSIRFKPGNSLGAPATLASTTPAMPNLTLINELRTGAKGSGDQAYAYIAPYTESGYIRGTAGIDEQYFSISAAVPDPAYDCAYRLQQALEADQIKVTKGITTTRRQASTPQKLQQITATLSPTLDKLVYWFLRKSVNLYGEHFVKTLALEAKEQVSTPAGVKVLKAYCAKLGIAEGAVNIIDGSGLSPANRITTAALATVLYNAQKQPWFNAYYDALPEANGIKMKDGYISNVRSYAGYIKPKQGPPLVFAFIVNNFNGGAGPMRQKMWKVLDSLK</sequence>
<organism evidence="4 5">
    <name type="scientific">Chitinophaga horti</name>
    <dbReference type="NCBI Taxonomy" id="2920382"/>
    <lineage>
        <taxon>Bacteria</taxon>
        <taxon>Pseudomonadati</taxon>
        <taxon>Bacteroidota</taxon>
        <taxon>Chitinophagia</taxon>
        <taxon>Chitinophagales</taxon>
        <taxon>Chitinophagaceae</taxon>
        <taxon>Chitinophaga</taxon>
    </lineage>
</organism>
<comment type="similarity">
    <text evidence="1">Belongs to the peptidase S13 family.</text>
</comment>
<dbReference type="NCBIfam" id="TIGR00666">
    <property type="entry name" value="PBP4"/>
    <property type="match status" value="1"/>
</dbReference>
<dbReference type="Gene3D" id="3.40.710.10">
    <property type="entry name" value="DD-peptidase/beta-lactamase superfamily"/>
    <property type="match status" value="1"/>
</dbReference>
<evidence type="ECO:0000256" key="1">
    <source>
        <dbReference type="ARBA" id="ARBA00006096"/>
    </source>
</evidence>
<dbReference type="GO" id="GO:0009002">
    <property type="term" value="F:serine-type D-Ala-D-Ala carboxypeptidase activity"/>
    <property type="evidence" value="ECO:0007669"/>
    <property type="project" value="UniProtKB-EC"/>
</dbReference>
<feature type="signal peptide" evidence="3">
    <location>
        <begin position="1"/>
        <end position="19"/>
    </location>
</feature>
<protein>
    <submittedName>
        <fullName evidence="4">D-alanyl-D-alanine carboxypeptidase/D-alanyl-D-alanine-endopeptidase</fullName>
        <ecNumber evidence="4">3.4.16.4</ecNumber>
    </submittedName>
</protein>
<dbReference type="SUPFAM" id="SSF56601">
    <property type="entry name" value="beta-lactamase/transpeptidase-like"/>
    <property type="match status" value="1"/>
</dbReference>
<dbReference type="EC" id="3.4.16.4" evidence="4"/>
<evidence type="ECO:0000313" key="5">
    <source>
        <dbReference type="Proteomes" id="UP001162741"/>
    </source>
</evidence>
<accession>A0ABY6IZ83</accession>
<proteinExistence type="inferred from homology"/>
<dbReference type="Proteomes" id="UP001162741">
    <property type="component" value="Chromosome"/>
</dbReference>
<evidence type="ECO:0000256" key="3">
    <source>
        <dbReference type="SAM" id="SignalP"/>
    </source>
</evidence>
<dbReference type="PANTHER" id="PTHR30023:SF0">
    <property type="entry name" value="PENICILLIN-SENSITIVE CARBOXYPEPTIDASE A"/>
    <property type="match status" value="1"/>
</dbReference>
<name>A0ABY6IZ83_9BACT</name>
<dbReference type="Pfam" id="PF02113">
    <property type="entry name" value="Peptidase_S13"/>
    <property type="match status" value="1"/>
</dbReference>